<name>A0A1M6ISD2_9CLOT</name>
<reference evidence="1 2" key="1">
    <citation type="submission" date="2016-11" db="EMBL/GenBank/DDBJ databases">
        <authorList>
            <person name="Jaros S."/>
            <person name="Januszkiewicz K."/>
            <person name="Wedrychowicz H."/>
        </authorList>
    </citation>
    <scope>NUCLEOTIDE SEQUENCE [LARGE SCALE GENOMIC DNA]</scope>
    <source>
        <strain evidence="1 2">DSM 21758</strain>
    </source>
</reference>
<proteinExistence type="predicted"/>
<accession>A0A1M6ISD2</accession>
<dbReference type="AlphaFoldDB" id="A0A1M6ISD2"/>
<evidence type="ECO:0000313" key="2">
    <source>
        <dbReference type="Proteomes" id="UP000184310"/>
    </source>
</evidence>
<organism evidence="1 2">
    <name type="scientific">Clostridium cavendishii DSM 21758</name>
    <dbReference type="NCBI Taxonomy" id="1121302"/>
    <lineage>
        <taxon>Bacteria</taxon>
        <taxon>Bacillati</taxon>
        <taxon>Bacillota</taxon>
        <taxon>Clostridia</taxon>
        <taxon>Eubacteriales</taxon>
        <taxon>Clostridiaceae</taxon>
        <taxon>Clostridium</taxon>
    </lineage>
</organism>
<dbReference type="EMBL" id="FQZB01000008">
    <property type="protein sequence ID" value="SHJ37393.1"/>
    <property type="molecule type" value="Genomic_DNA"/>
</dbReference>
<dbReference type="OrthoDB" id="122388at2"/>
<dbReference type="STRING" id="1121302.SAMN02745163_01804"/>
<protein>
    <submittedName>
        <fullName evidence="1">Uncharacterized protein</fullName>
    </submittedName>
</protein>
<evidence type="ECO:0000313" key="1">
    <source>
        <dbReference type="EMBL" id="SHJ37393.1"/>
    </source>
</evidence>
<dbReference type="Proteomes" id="UP000184310">
    <property type="component" value="Unassembled WGS sequence"/>
</dbReference>
<keyword evidence="2" id="KW-1185">Reference proteome</keyword>
<dbReference type="RefSeq" id="WP_072986350.1">
    <property type="nucleotide sequence ID" value="NZ_FQZB01000008.1"/>
</dbReference>
<sequence>MKLFNPNTMKLLDPNYDLYFEPVEPIINSNDFTNELFRYANNENINLVIIEESMEPLIRIDNIKYSCKLGEPYGGMKKLYKMPILSLPFEYKWVYIYKID</sequence>
<gene>
    <name evidence="1" type="ORF">SAMN02745163_01804</name>
</gene>